<dbReference type="Pfam" id="PF16886">
    <property type="entry name" value="ATP-synt_ab_Xtn"/>
    <property type="match status" value="1"/>
</dbReference>
<keyword evidence="9" id="KW-1278">Translocase</keyword>
<evidence type="ECO:0000313" key="19">
    <source>
        <dbReference type="EMBL" id="KIW18308.1"/>
    </source>
</evidence>
<evidence type="ECO:0000259" key="15">
    <source>
        <dbReference type="Pfam" id="PF00006"/>
    </source>
</evidence>
<dbReference type="RefSeq" id="XP_016238524.1">
    <property type="nucleotide sequence ID" value="XM_016376954.1"/>
</dbReference>
<dbReference type="NCBIfam" id="NF003220">
    <property type="entry name" value="PRK04192.1"/>
    <property type="match status" value="1"/>
</dbReference>
<evidence type="ECO:0000256" key="7">
    <source>
        <dbReference type="ARBA" id="ARBA00022781"/>
    </source>
</evidence>
<keyword evidence="5" id="KW-0926">Vacuole</keyword>
<dbReference type="PANTHER" id="PTHR43607:SF1">
    <property type="entry name" value="H(+)-TRANSPORTING TWO-SECTOR ATPASE"/>
    <property type="match status" value="1"/>
</dbReference>
<dbReference type="Proteomes" id="UP000053328">
    <property type="component" value="Unassembled WGS sequence"/>
</dbReference>
<dbReference type="InterPro" id="IPR005725">
    <property type="entry name" value="ATPase_V1-cplx_asu"/>
</dbReference>
<evidence type="ECO:0000256" key="14">
    <source>
        <dbReference type="ARBA" id="ARBA00048383"/>
    </source>
</evidence>
<keyword evidence="7" id="KW-0375">Hydrogen ion transport</keyword>
<dbReference type="InterPro" id="IPR031686">
    <property type="entry name" value="ATP-synth_a_Xtn"/>
</dbReference>
<dbReference type="SUPFAM" id="SSF50615">
    <property type="entry name" value="N-terminal domain of alpha and beta subunits of F1 ATP synthase"/>
    <property type="match status" value="1"/>
</dbReference>
<evidence type="ECO:0000313" key="20">
    <source>
        <dbReference type="Proteomes" id="UP000053328"/>
    </source>
</evidence>
<evidence type="ECO:0000256" key="3">
    <source>
        <dbReference type="ARBA" id="ARBA00018860"/>
    </source>
</evidence>
<gene>
    <name evidence="19" type="ORF">PV08_02596</name>
</gene>
<keyword evidence="4" id="KW-0813">Transport</keyword>
<dbReference type="Gene3D" id="2.40.30.20">
    <property type="match status" value="1"/>
</dbReference>
<dbReference type="EC" id="7.1.2.2" evidence="2"/>
<feature type="domain" description="ATP synthase A/B type C-terminal" evidence="18">
    <location>
        <begin position="542"/>
        <end position="641"/>
    </location>
</feature>
<keyword evidence="11" id="KW-0472">Membrane</keyword>
<dbReference type="Gene3D" id="3.40.50.300">
    <property type="entry name" value="P-loop containing nucleotide triphosphate hydrolases"/>
    <property type="match status" value="1"/>
</dbReference>
<dbReference type="FunFam" id="2.40.50.100:FF:000008">
    <property type="entry name" value="V-type proton ATPase catalytic subunit A"/>
    <property type="match status" value="1"/>
</dbReference>
<dbReference type="EMBL" id="KN847493">
    <property type="protein sequence ID" value="KIW18308.1"/>
    <property type="molecule type" value="Genomic_DNA"/>
</dbReference>
<dbReference type="GO" id="GO:0000329">
    <property type="term" value="C:fungal-type vacuole membrane"/>
    <property type="evidence" value="ECO:0007669"/>
    <property type="project" value="TreeGrafter"/>
</dbReference>
<proteinExistence type="inferred from homology"/>
<dbReference type="NCBIfam" id="TIGR01042">
    <property type="entry name" value="V-ATPase_V1_A"/>
    <property type="match status" value="1"/>
</dbReference>
<dbReference type="InterPro" id="IPR055190">
    <property type="entry name" value="ATP-synt_VA_C"/>
</dbReference>
<dbReference type="SUPFAM" id="SSF47917">
    <property type="entry name" value="C-terminal domain of alpha and beta subunits of F1 ATP synthase"/>
    <property type="match status" value="1"/>
</dbReference>
<dbReference type="InterPro" id="IPR004100">
    <property type="entry name" value="ATPase_F1/V1/A1_a/bsu_N"/>
</dbReference>
<evidence type="ECO:0000259" key="16">
    <source>
        <dbReference type="Pfam" id="PF02874"/>
    </source>
</evidence>
<evidence type="ECO:0000256" key="1">
    <source>
        <dbReference type="ARBA" id="ARBA00008936"/>
    </source>
</evidence>
<feature type="domain" description="ATPsynthase alpha/beta subunit barrel-sandwich" evidence="17">
    <location>
        <begin position="203"/>
        <end position="290"/>
    </location>
</feature>
<evidence type="ECO:0000256" key="5">
    <source>
        <dbReference type="ARBA" id="ARBA00022554"/>
    </source>
</evidence>
<dbReference type="FunFam" id="3.40.50.300:FF:000052">
    <property type="entry name" value="V-type proton ATPase catalytic subunit A"/>
    <property type="match status" value="1"/>
</dbReference>
<dbReference type="GO" id="GO:0033180">
    <property type="term" value="C:proton-transporting V-type ATPase, V1 domain"/>
    <property type="evidence" value="ECO:0007669"/>
    <property type="project" value="InterPro"/>
</dbReference>
<evidence type="ECO:0000259" key="17">
    <source>
        <dbReference type="Pfam" id="PF16886"/>
    </source>
</evidence>
<dbReference type="HAMAP" id="MF_00309">
    <property type="entry name" value="ATP_synth_A_arch"/>
    <property type="match status" value="1"/>
</dbReference>
<comment type="subcellular location">
    <subcellularLocation>
        <location evidence="12">Vacuole membrane</location>
        <topology evidence="12">Peripheral membrane protein</topology>
        <orientation evidence="12">Cytoplasmic side</orientation>
    </subcellularLocation>
</comment>
<accession>A0A0D2BH31</accession>
<dbReference type="Gene3D" id="2.40.50.100">
    <property type="match status" value="1"/>
</dbReference>
<dbReference type="InterPro" id="IPR027417">
    <property type="entry name" value="P-loop_NTPase"/>
</dbReference>
<dbReference type="Gene3D" id="1.10.1140.10">
    <property type="entry name" value="Bovine Mitochondrial F1-atpase, Atp Synthase Beta Chain, Chain D, domain 3"/>
    <property type="match status" value="1"/>
</dbReference>
<dbReference type="GO" id="GO:0005524">
    <property type="term" value="F:ATP binding"/>
    <property type="evidence" value="ECO:0007669"/>
    <property type="project" value="UniProtKB-KW"/>
</dbReference>
<comment type="similarity">
    <text evidence="1">Belongs to the ATPase alpha/beta chains family.</text>
</comment>
<dbReference type="GO" id="GO:0007035">
    <property type="term" value="P:vacuolar acidification"/>
    <property type="evidence" value="ECO:0007669"/>
    <property type="project" value="UniProtKB-ARBA"/>
</dbReference>
<dbReference type="GeneID" id="27329679"/>
<evidence type="ECO:0000256" key="11">
    <source>
        <dbReference type="ARBA" id="ARBA00023136"/>
    </source>
</evidence>
<dbReference type="Pfam" id="PF22919">
    <property type="entry name" value="ATP-synt_VA_C"/>
    <property type="match status" value="1"/>
</dbReference>
<evidence type="ECO:0000256" key="8">
    <source>
        <dbReference type="ARBA" id="ARBA00022840"/>
    </source>
</evidence>
<dbReference type="CDD" id="cd01134">
    <property type="entry name" value="V_A-ATPase_A"/>
    <property type="match status" value="1"/>
</dbReference>
<evidence type="ECO:0000256" key="4">
    <source>
        <dbReference type="ARBA" id="ARBA00022448"/>
    </source>
</evidence>
<dbReference type="GO" id="GO:0046961">
    <property type="term" value="F:proton-transporting ATPase activity, rotational mechanism"/>
    <property type="evidence" value="ECO:0007669"/>
    <property type="project" value="InterPro"/>
</dbReference>
<dbReference type="InterPro" id="IPR023366">
    <property type="entry name" value="ATP_synth_asu-like_sf"/>
</dbReference>
<dbReference type="HOGENOM" id="CLU_008162_3_1_1"/>
<feature type="domain" description="ATPase F1/V1/A1 complex alpha/beta subunit N-terminal" evidence="16">
    <location>
        <begin position="101"/>
        <end position="162"/>
    </location>
</feature>
<dbReference type="PANTHER" id="PTHR43607">
    <property type="entry name" value="V-TYPE PROTON ATPASE CATALYTIC SUBUNIT A"/>
    <property type="match status" value="1"/>
</dbReference>
<keyword evidence="10" id="KW-0406">Ion transport</keyword>
<dbReference type="InterPro" id="IPR036121">
    <property type="entry name" value="ATPase_F1/V1/A1_a/bsu_N_sf"/>
</dbReference>
<evidence type="ECO:0000256" key="2">
    <source>
        <dbReference type="ARBA" id="ARBA00012473"/>
    </source>
</evidence>
<dbReference type="CDD" id="cd18119">
    <property type="entry name" value="ATP-synt_V_A-type_alpha_N"/>
    <property type="match status" value="1"/>
</dbReference>
<comment type="catalytic activity">
    <reaction evidence="14">
        <text>ATP + H2O + 4 H(+)(in) = ADP + phosphate + 5 H(+)(out)</text>
        <dbReference type="Rhea" id="RHEA:57720"/>
        <dbReference type="ChEBI" id="CHEBI:15377"/>
        <dbReference type="ChEBI" id="CHEBI:15378"/>
        <dbReference type="ChEBI" id="CHEBI:30616"/>
        <dbReference type="ChEBI" id="CHEBI:43474"/>
        <dbReference type="ChEBI" id="CHEBI:456216"/>
        <dbReference type="EC" id="7.1.2.2"/>
    </reaction>
</comment>
<name>A0A0D2BH31_9EURO</name>
<evidence type="ECO:0000256" key="12">
    <source>
        <dbReference type="ARBA" id="ARBA00029427"/>
    </source>
</evidence>
<feature type="domain" description="ATPase F1/V1/A1 complex alpha/beta subunit nucleotide-binding" evidence="15">
    <location>
        <begin position="308"/>
        <end position="533"/>
    </location>
</feature>
<reference evidence="19 20" key="1">
    <citation type="submission" date="2015-01" db="EMBL/GenBank/DDBJ databases">
        <title>The Genome Sequence of Exophiala spinifera CBS89968.</title>
        <authorList>
            <consortium name="The Broad Institute Genomics Platform"/>
            <person name="Cuomo C."/>
            <person name="de Hoog S."/>
            <person name="Gorbushina A."/>
            <person name="Stielow B."/>
            <person name="Teixiera M."/>
            <person name="Abouelleil A."/>
            <person name="Chapman S.B."/>
            <person name="Priest M."/>
            <person name="Young S.K."/>
            <person name="Wortman J."/>
            <person name="Nusbaum C."/>
            <person name="Birren B."/>
        </authorList>
    </citation>
    <scope>NUCLEOTIDE SEQUENCE [LARGE SCALE GENOMIC DNA]</scope>
    <source>
        <strain evidence="19 20">CBS 89968</strain>
    </source>
</reference>
<dbReference type="InterPro" id="IPR000194">
    <property type="entry name" value="ATPase_F1/V1/A1_a/bsu_nucl-bd"/>
</dbReference>
<keyword evidence="20" id="KW-1185">Reference proteome</keyword>
<dbReference type="PROSITE" id="PS00152">
    <property type="entry name" value="ATPASE_ALPHA_BETA"/>
    <property type="match status" value="1"/>
</dbReference>
<evidence type="ECO:0000259" key="18">
    <source>
        <dbReference type="Pfam" id="PF22919"/>
    </source>
</evidence>
<dbReference type="FunFam" id="2.40.30.20:FF:000002">
    <property type="entry name" value="V-type proton ATPase catalytic subunit A"/>
    <property type="match status" value="1"/>
</dbReference>
<dbReference type="SUPFAM" id="SSF52540">
    <property type="entry name" value="P-loop containing nucleoside triphosphate hydrolases"/>
    <property type="match status" value="1"/>
</dbReference>
<dbReference type="AlphaFoldDB" id="A0A0D2BH31"/>
<dbReference type="InterPro" id="IPR020003">
    <property type="entry name" value="ATPase_a/bsu_AS"/>
</dbReference>
<keyword evidence="8" id="KW-0067">ATP-binding</keyword>
<evidence type="ECO:0000256" key="6">
    <source>
        <dbReference type="ARBA" id="ARBA00022741"/>
    </source>
</evidence>
<evidence type="ECO:0000256" key="10">
    <source>
        <dbReference type="ARBA" id="ARBA00023065"/>
    </source>
</evidence>
<dbReference type="GO" id="GO:0046034">
    <property type="term" value="P:ATP metabolic process"/>
    <property type="evidence" value="ECO:0007669"/>
    <property type="project" value="InterPro"/>
</dbReference>
<dbReference type="FunFam" id="1.10.1140.10:FF:000003">
    <property type="entry name" value="Vacuolar ATP synthase catalytic subunit A"/>
    <property type="match status" value="1"/>
</dbReference>
<dbReference type="InterPro" id="IPR022878">
    <property type="entry name" value="V-ATPase_asu"/>
</dbReference>
<evidence type="ECO:0000256" key="9">
    <source>
        <dbReference type="ARBA" id="ARBA00022967"/>
    </source>
</evidence>
<organism evidence="19 20">
    <name type="scientific">Exophiala spinifera</name>
    <dbReference type="NCBI Taxonomy" id="91928"/>
    <lineage>
        <taxon>Eukaryota</taxon>
        <taxon>Fungi</taxon>
        <taxon>Dikarya</taxon>
        <taxon>Ascomycota</taxon>
        <taxon>Pezizomycotina</taxon>
        <taxon>Eurotiomycetes</taxon>
        <taxon>Chaetothyriomycetidae</taxon>
        <taxon>Chaetothyriales</taxon>
        <taxon>Herpotrichiellaceae</taxon>
        <taxon>Exophiala</taxon>
    </lineage>
</organism>
<dbReference type="Pfam" id="PF02874">
    <property type="entry name" value="ATP-synt_ab_N"/>
    <property type="match status" value="1"/>
</dbReference>
<dbReference type="OrthoDB" id="1676488at2759"/>
<dbReference type="VEuPathDB" id="FungiDB:PV08_02596"/>
<dbReference type="CDD" id="cd18111">
    <property type="entry name" value="ATP-synt_V_A-type_alpha_C"/>
    <property type="match status" value="1"/>
</dbReference>
<sequence length="688" mass="76001">MLGFRPRLSRKKSLVEFITGKSIDDLASLSDLSYLQLQLGLPDLLEDDLEEELSGPSSNHTSIFAFPQPLQQLQSTARTYRRMPASKESGVGSEDQNGLVFGVSGPVIVAENMIGVAMYELCRVGYDELVGEVIRIEGDKATIQVYEETAGVTVGDPVKRTGKPLSVELGPGLMETIYDGIQRPLKGIADDTKSIYIPRGISVPALDRKKKWPFTPTMKEGDHISGGDIWGKVVENTLLNEHRILLPPRARGTIKKIAPKGEYTVDQPLLTVEFNGETKEYPMMQTWPVRVPRPVNERLRADSPFIVGQRVLDALFPSVQGGTVCIPGAFGCGKTVISQSVSKFSNSDIIVYVGCGERGNEMAEVLMDFPELSITIDGRKEPIMKRTCLIANTSNMPVAAREASIYTGITVAEYFRDQGKAVAMMADSSSRWAEALREISGRLGEMPADQGFPAYLSAKLASFYERAGNSIALGSPERTGSISIVAAVSPPGGDFSDPVTSATLGIVQVFWGLDKKLAQRKHFPSINTSVSYSKYTNILDQFYVKDHPDFPKLRDRIKELLTNSEDLDQVVQLVGKSALGDSDKIILDVAAMLKDDFLQQNGYSDYDQFCPLWKTEYMMKAFMQFHDEAQKAVTSGLSWAKVRESTNEIQHGLRSMKFELPDNQEEVSSKYDKLLQNMSEKFASVSDE</sequence>
<dbReference type="GO" id="GO:0016887">
    <property type="term" value="F:ATP hydrolysis activity"/>
    <property type="evidence" value="ECO:0007669"/>
    <property type="project" value="InterPro"/>
</dbReference>
<evidence type="ECO:0000256" key="13">
    <source>
        <dbReference type="ARBA" id="ARBA00029477"/>
    </source>
</evidence>
<dbReference type="InterPro" id="IPR024034">
    <property type="entry name" value="ATPase_F1/V1_b/a_C"/>
</dbReference>
<dbReference type="Pfam" id="PF00006">
    <property type="entry name" value="ATP-synt_ab"/>
    <property type="match status" value="1"/>
</dbReference>
<protein>
    <recommendedName>
        <fullName evidence="3">V-type proton ATPase catalytic subunit A</fullName>
        <ecNumber evidence="2">7.1.2.2</ecNumber>
    </recommendedName>
</protein>
<keyword evidence="6" id="KW-0547">Nucleotide-binding</keyword>
<dbReference type="STRING" id="91928.A0A0D2BH31"/>
<comment type="subunit">
    <text evidence="13">V-ATPase is a heteromultimeric enzyme composed of a peripheral catalytic V1 complex (components A to H) attached to an integral membrane V0 proton pore complex (components: a, c, c', c'', d, e, f and VOA1).</text>
</comment>